<evidence type="ECO:0000256" key="7">
    <source>
        <dbReference type="ARBA" id="ARBA00023002"/>
    </source>
</evidence>
<dbReference type="CDD" id="cd03015">
    <property type="entry name" value="PRX_Typ2cys"/>
    <property type="match status" value="1"/>
</dbReference>
<dbReference type="STRING" id="387005.A0A183HY22"/>
<accession>A0A183HY22</accession>
<dbReference type="FunFam" id="3.40.30.10:FF:000002">
    <property type="entry name" value="Alkyl hydroperoxide reductase C"/>
    <property type="match status" value="1"/>
</dbReference>
<evidence type="ECO:0000256" key="3">
    <source>
        <dbReference type="ARBA" id="ARBA00013017"/>
    </source>
</evidence>
<dbReference type="EC" id="1.11.1.24" evidence="3"/>
<name>A0A183HY22_9BILA</name>
<dbReference type="PROSITE" id="PS51352">
    <property type="entry name" value="THIOREDOXIN_2"/>
    <property type="match status" value="1"/>
</dbReference>
<evidence type="ECO:0000256" key="5">
    <source>
        <dbReference type="ARBA" id="ARBA00022559"/>
    </source>
</evidence>
<keyword evidence="9" id="KW-0676">Redox-active center</keyword>
<keyword evidence="7" id="KW-0560">Oxidoreductase</keyword>
<protein>
    <recommendedName>
        <fullName evidence="3">thioredoxin-dependent peroxiredoxin</fullName>
        <ecNumber evidence="3">1.11.1.24</ecNumber>
    </recommendedName>
</protein>
<dbReference type="Proteomes" id="UP000267606">
    <property type="component" value="Unassembled WGS sequence"/>
</dbReference>
<evidence type="ECO:0000259" key="11">
    <source>
        <dbReference type="PROSITE" id="PS51352"/>
    </source>
</evidence>
<keyword evidence="8" id="KW-1015">Disulfide bond</keyword>
<gene>
    <name evidence="12" type="ORF">OFLC_LOCUS12384</name>
</gene>
<dbReference type="GO" id="GO:0008379">
    <property type="term" value="F:thioredoxin peroxidase activity"/>
    <property type="evidence" value="ECO:0007669"/>
    <property type="project" value="TreeGrafter"/>
</dbReference>
<evidence type="ECO:0000256" key="10">
    <source>
        <dbReference type="ARBA" id="ARBA00049091"/>
    </source>
</evidence>
<dbReference type="Gene3D" id="3.40.30.10">
    <property type="entry name" value="Glutaredoxin"/>
    <property type="match status" value="2"/>
</dbReference>
<dbReference type="AlphaFoldDB" id="A0A183HY22"/>
<keyword evidence="6" id="KW-0049">Antioxidant</keyword>
<dbReference type="SUPFAM" id="SSF52833">
    <property type="entry name" value="Thioredoxin-like"/>
    <property type="match status" value="1"/>
</dbReference>
<dbReference type="GO" id="GO:0042744">
    <property type="term" value="P:hydrogen peroxide catabolic process"/>
    <property type="evidence" value="ECO:0007669"/>
    <property type="project" value="TreeGrafter"/>
</dbReference>
<keyword evidence="13" id="KW-1185">Reference proteome</keyword>
<dbReference type="GO" id="GO:0045454">
    <property type="term" value="P:cell redox homeostasis"/>
    <property type="evidence" value="ECO:0007669"/>
    <property type="project" value="TreeGrafter"/>
</dbReference>
<feature type="domain" description="Thioredoxin" evidence="11">
    <location>
        <begin position="100"/>
        <end position="280"/>
    </location>
</feature>
<comment type="similarity">
    <text evidence="2">Belongs to the peroxiredoxin family. AhpC/Prx1 subfamily.</text>
</comment>
<dbReference type="InterPro" id="IPR000866">
    <property type="entry name" value="AhpC/TSA"/>
</dbReference>
<dbReference type="GO" id="GO:0006979">
    <property type="term" value="P:response to oxidative stress"/>
    <property type="evidence" value="ECO:0007669"/>
    <property type="project" value="TreeGrafter"/>
</dbReference>
<dbReference type="WBParaSite" id="OFLC_0001238501-mRNA-1">
    <property type="protein sequence ID" value="OFLC_0001238501-mRNA-1"/>
    <property type="gene ID" value="OFLC_0001238501"/>
</dbReference>
<dbReference type="GO" id="GO:0005829">
    <property type="term" value="C:cytosol"/>
    <property type="evidence" value="ECO:0007669"/>
    <property type="project" value="TreeGrafter"/>
</dbReference>
<dbReference type="Pfam" id="PF00578">
    <property type="entry name" value="AhpC-TSA"/>
    <property type="match status" value="2"/>
</dbReference>
<reference evidence="12 13" key="2">
    <citation type="submission" date="2018-11" db="EMBL/GenBank/DDBJ databases">
        <authorList>
            <consortium name="Pathogen Informatics"/>
        </authorList>
    </citation>
    <scope>NUCLEOTIDE SEQUENCE [LARGE SCALE GENOMIC DNA]</scope>
</reference>
<dbReference type="GO" id="GO:0005739">
    <property type="term" value="C:mitochondrion"/>
    <property type="evidence" value="ECO:0007669"/>
    <property type="project" value="TreeGrafter"/>
</dbReference>
<evidence type="ECO:0000313" key="13">
    <source>
        <dbReference type="Proteomes" id="UP000267606"/>
    </source>
</evidence>
<reference evidence="14" key="1">
    <citation type="submission" date="2016-06" db="UniProtKB">
        <authorList>
            <consortium name="WormBaseParasite"/>
        </authorList>
    </citation>
    <scope>IDENTIFICATION</scope>
</reference>
<dbReference type="PANTHER" id="PTHR10681:SF128">
    <property type="entry name" value="THIOREDOXIN-DEPENDENT PEROXIDE REDUCTASE, MITOCHONDRIAL"/>
    <property type="match status" value="1"/>
</dbReference>
<dbReference type="InterPro" id="IPR050217">
    <property type="entry name" value="Peroxiredoxin"/>
</dbReference>
<dbReference type="InterPro" id="IPR036249">
    <property type="entry name" value="Thioredoxin-like_sf"/>
</dbReference>
<dbReference type="EMBL" id="UZAJ01039833">
    <property type="protein sequence ID" value="VDP11202.1"/>
    <property type="molecule type" value="Genomic_DNA"/>
</dbReference>
<evidence type="ECO:0000256" key="8">
    <source>
        <dbReference type="ARBA" id="ARBA00023157"/>
    </source>
</evidence>
<comment type="subcellular location">
    <subcellularLocation>
        <location evidence="1">Cytoplasm</location>
    </subcellularLocation>
</comment>
<evidence type="ECO:0000256" key="2">
    <source>
        <dbReference type="ARBA" id="ARBA00009796"/>
    </source>
</evidence>
<proteinExistence type="inferred from homology"/>
<evidence type="ECO:0000256" key="9">
    <source>
        <dbReference type="ARBA" id="ARBA00023284"/>
    </source>
</evidence>
<evidence type="ECO:0000313" key="14">
    <source>
        <dbReference type="WBParaSite" id="OFLC_0001238501-mRNA-1"/>
    </source>
</evidence>
<evidence type="ECO:0000256" key="6">
    <source>
        <dbReference type="ARBA" id="ARBA00022862"/>
    </source>
</evidence>
<evidence type="ECO:0000256" key="1">
    <source>
        <dbReference type="ARBA" id="ARBA00004496"/>
    </source>
</evidence>
<comment type="catalytic activity">
    <reaction evidence="10">
        <text>a hydroperoxide + [thioredoxin]-dithiol = an alcohol + [thioredoxin]-disulfide + H2O</text>
        <dbReference type="Rhea" id="RHEA:62620"/>
        <dbReference type="Rhea" id="RHEA-COMP:10698"/>
        <dbReference type="Rhea" id="RHEA-COMP:10700"/>
        <dbReference type="ChEBI" id="CHEBI:15377"/>
        <dbReference type="ChEBI" id="CHEBI:29950"/>
        <dbReference type="ChEBI" id="CHEBI:30879"/>
        <dbReference type="ChEBI" id="CHEBI:35924"/>
        <dbReference type="ChEBI" id="CHEBI:50058"/>
        <dbReference type="EC" id="1.11.1.24"/>
    </reaction>
</comment>
<organism evidence="14">
    <name type="scientific">Onchocerca flexuosa</name>
    <dbReference type="NCBI Taxonomy" id="387005"/>
    <lineage>
        <taxon>Eukaryota</taxon>
        <taxon>Metazoa</taxon>
        <taxon>Ecdysozoa</taxon>
        <taxon>Nematoda</taxon>
        <taxon>Chromadorea</taxon>
        <taxon>Rhabditida</taxon>
        <taxon>Spirurina</taxon>
        <taxon>Spiruromorpha</taxon>
        <taxon>Filarioidea</taxon>
        <taxon>Onchocercidae</taxon>
        <taxon>Onchocerca</taxon>
    </lineage>
</organism>
<dbReference type="GO" id="GO:0033554">
    <property type="term" value="P:cellular response to stress"/>
    <property type="evidence" value="ECO:0007669"/>
    <property type="project" value="TreeGrafter"/>
</dbReference>
<keyword evidence="4" id="KW-0963">Cytoplasm</keyword>
<evidence type="ECO:0000313" key="12">
    <source>
        <dbReference type="EMBL" id="VDP11202.1"/>
    </source>
</evidence>
<dbReference type="Pfam" id="PF10417">
    <property type="entry name" value="1-cysPrx_C"/>
    <property type="match status" value="1"/>
</dbReference>
<dbReference type="PANTHER" id="PTHR10681">
    <property type="entry name" value="THIOREDOXIN PEROXIDASE"/>
    <property type="match status" value="1"/>
</dbReference>
<keyword evidence="5" id="KW-0575">Peroxidase</keyword>
<dbReference type="InterPro" id="IPR019479">
    <property type="entry name" value="Peroxiredoxin_C"/>
</dbReference>
<sequence>MFVTKITTALNRPPQPGHITSNVTSRTAQFPQNLTSTHLILAKFRLEGWNMLIFCPLYATVLSKIVEQTDDGEAAASPFRQILTSRFCTSSVALAGVRPLGPKNKAPDFSGTAVVNGDFKTISMKDYKGKWLIIFFYPLDLISVMTNAVAQWRCFSLWRDDPCTFVCPTEIIAFNDRCSEFRKLNAELIACSCDSHFSHLAWTQTPRSEGGLGDMQIPVLADFNKDIANAFGVLDHEAGISYRGLFLIDPNGEIRHSLVNDLPVGRSVDEALRTLKAFQFVEKHGEVCPANWSDDKPTIKPGIKESKEYFNKVNK</sequence>
<dbReference type="InterPro" id="IPR013766">
    <property type="entry name" value="Thioredoxin_domain"/>
</dbReference>
<evidence type="ECO:0000256" key="4">
    <source>
        <dbReference type="ARBA" id="ARBA00022490"/>
    </source>
</evidence>